<reference evidence="10 11" key="1">
    <citation type="journal article" date="2024" name="IMA Fungus">
        <title>IMA Genome - F19 : A genome assembly and annotation guide to empower mycologists, including annotated draft genome sequences of Ceratocystis pirilliformis, Diaporthe australafricana, Fusarium ophioides, Paecilomyces lecythidis, and Sporothrix stenoceras.</title>
        <authorList>
            <person name="Aylward J."/>
            <person name="Wilson A.M."/>
            <person name="Visagie C.M."/>
            <person name="Spraker J."/>
            <person name="Barnes I."/>
            <person name="Buitendag C."/>
            <person name="Ceriani C."/>
            <person name="Del Mar Angel L."/>
            <person name="du Plessis D."/>
            <person name="Fuchs T."/>
            <person name="Gasser K."/>
            <person name="Kramer D."/>
            <person name="Li W."/>
            <person name="Munsamy K."/>
            <person name="Piso A."/>
            <person name="Price J.L."/>
            <person name="Sonnekus B."/>
            <person name="Thomas C."/>
            <person name="van der Nest A."/>
            <person name="van Dijk A."/>
            <person name="van Heerden A."/>
            <person name="van Vuuren N."/>
            <person name="Yilmaz N."/>
            <person name="Duong T.A."/>
            <person name="van der Merwe N.A."/>
            <person name="Wingfield M.J."/>
            <person name="Wingfield B.D."/>
        </authorList>
    </citation>
    <scope>NUCLEOTIDE SEQUENCE [LARGE SCALE GENOMIC DNA]</scope>
    <source>
        <strain evidence="10 11">CMW 5346</strain>
    </source>
</reference>
<evidence type="ECO:0000256" key="7">
    <source>
        <dbReference type="SAM" id="MobiDB-lite"/>
    </source>
</evidence>
<dbReference type="InterPro" id="IPR003663">
    <property type="entry name" value="Sugar/inositol_transpt"/>
</dbReference>
<dbReference type="InterPro" id="IPR036259">
    <property type="entry name" value="MFS_trans_sf"/>
</dbReference>
<evidence type="ECO:0000256" key="6">
    <source>
        <dbReference type="ARBA" id="ARBA00023136"/>
    </source>
</evidence>
<keyword evidence="5 8" id="KW-1133">Transmembrane helix</keyword>
<evidence type="ECO:0000256" key="4">
    <source>
        <dbReference type="ARBA" id="ARBA00022692"/>
    </source>
</evidence>
<dbReference type="Proteomes" id="UP001583186">
    <property type="component" value="Unassembled WGS sequence"/>
</dbReference>
<dbReference type="InterPro" id="IPR020846">
    <property type="entry name" value="MFS_dom"/>
</dbReference>
<feature type="transmembrane region" description="Helical" evidence="8">
    <location>
        <begin position="570"/>
        <end position="588"/>
    </location>
</feature>
<sequence>MSDPAKPFNNGNGADEKEFAGLANTQTNKVSTQHQEDASTATGPTATGTGVPGASRTPSSGGDDSAADLHERQAWSHKLQNPLAGIDPEELANMGEAYARKHNVGIKKGETGTVSDEDIRAFRLGAVIAANPQMYTGGAVASSAEGMVQPQTEGVTGNVGASSSQEKQVYGGGPFYDQLTDSERNALAREETHKWSNPKHLYAVIVICSLSAAVQGMDETVVNGAQIFYKSAFKIDDPNSSYDSWIVGLCNSAPYLCCAFIGCWLTEPLNKRFGRKGTVLIACIISALACFWQAFTNTWYHMFIARFFLGLGIGPKSATTPIFAAECAPPKLRGALVMQWQMWTAFGIMVGFVADLAFYFVPDHGIELGLNWRLMMGSAMIPAVLVVALIPTCIESPRWYLTKDRHADAYASICRLRFEKVQAARDLFYMQILLEAEEEILHGKKKAAEAAGQSRGRSLLKELFGVRRNRNAVIASEIVMFMQQFCGVNVLAYYSSQIFLDANLGQVNALGASVGWGVINWLFAIPAIYTIDTFGRRNLLLTTFPLMAIFLLFTGFSFWIPDPEDGSSKARIACVALGMYLFGMVYSPGEGPVPFTYSAEAYPLYLRPIGMSLATATTWFFNFLLSVTWPSLLLAFKPQGAFGWYAGWNVIGFFAVLLLMPETKEKTLEELDAVFSVSLRRRVAYGWAQFFYFFHRYVLFGGKSVVAPEEPIAEEFQHMSRPDYEKRPYNQETQRDATARV</sequence>
<feature type="domain" description="Major facilitator superfamily (MFS) profile" evidence="9">
    <location>
        <begin position="204"/>
        <end position="664"/>
    </location>
</feature>
<dbReference type="InterPro" id="IPR050814">
    <property type="entry name" value="Myo-inositol_Transporter"/>
</dbReference>
<feature type="transmembrane region" description="Helical" evidence="8">
    <location>
        <begin position="277"/>
        <end position="295"/>
    </location>
</feature>
<evidence type="ECO:0000256" key="5">
    <source>
        <dbReference type="ARBA" id="ARBA00022989"/>
    </source>
</evidence>
<comment type="caution">
    <text evidence="10">The sequence shown here is derived from an EMBL/GenBank/DDBJ whole genome shotgun (WGS) entry which is preliminary data.</text>
</comment>
<feature type="transmembrane region" description="Helical" evidence="8">
    <location>
        <begin position="514"/>
        <end position="531"/>
    </location>
</feature>
<evidence type="ECO:0000256" key="3">
    <source>
        <dbReference type="ARBA" id="ARBA00022448"/>
    </source>
</evidence>
<accession>A0ABR3ZMK7</accession>
<keyword evidence="6 8" id="KW-0472">Membrane</keyword>
<feature type="transmembrane region" description="Helical" evidence="8">
    <location>
        <begin position="340"/>
        <end position="360"/>
    </location>
</feature>
<evidence type="ECO:0000259" key="9">
    <source>
        <dbReference type="PROSITE" id="PS50850"/>
    </source>
</evidence>
<feature type="compositionally biased region" description="Polar residues" evidence="7">
    <location>
        <begin position="23"/>
        <end position="33"/>
    </location>
</feature>
<feature type="transmembrane region" description="Helical" evidence="8">
    <location>
        <begin position="609"/>
        <end position="629"/>
    </location>
</feature>
<dbReference type="EMBL" id="JAWCUI010000007">
    <property type="protein sequence ID" value="KAL1901397.1"/>
    <property type="molecule type" value="Genomic_DNA"/>
</dbReference>
<evidence type="ECO:0000313" key="11">
    <source>
        <dbReference type="Proteomes" id="UP001583186"/>
    </source>
</evidence>
<dbReference type="Pfam" id="PF00083">
    <property type="entry name" value="Sugar_tr"/>
    <property type="match status" value="1"/>
</dbReference>
<dbReference type="NCBIfam" id="TIGR00879">
    <property type="entry name" value="SP"/>
    <property type="match status" value="1"/>
</dbReference>
<comment type="subcellular location">
    <subcellularLocation>
        <location evidence="1">Membrane</location>
        <topology evidence="1">Multi-pass membrane protein</topology>
    </subcellularLocation>
</comment>
<feature type="region of interest" description="Disordered" evidence="7">
    <location>
        <begin position="1"/>
        <end position="68"/>
    </location>
</feature>
<keyword evidence="11" id="KW-1185">Reference proteome</keyword>
<dbReference type="PANTHER" id="PTHR48020:SF25">
    <property type="entry name" value="SUGAR TRANSPORTER, PUTATIVE (AFU_ORTHOLOGUE AFUA_7G05830)-RELATED"/>
    <property type="match status" value="1"/>
</dbReference>
<comment type="similarity">
    <text evidence="2">Belongs to the major facilitator superfamily. Sugar transporter (TC 2.A.1.1) family.</text>
</comment>
<evidence type="ECO:0000313" key="10">
    <source>
        <dbReference type="EMBL" id="KAL1901397.1"/>
    </source>
</evidence>
<dbReference type="PRINTS" id="PR00171">
    <property type="entry name" value="SUGRTRNSPORT"/>
</dbReference>
<dbReference type="PROSITE" id="PS50850">
    <property type="entry name" value="MFS"/>
    <property type="match status" value="1"/>
</dbReference>
<dbReference type="PANTHER" id="PTHR48020">
    <property type="entry name" value="PROTON MYO-INOSITOL COTRANSPORTER"/>
    <property type="match status" value="1"/>
</dbReference>
<name>A0ABR3ZMK7_9PEZI</name>
<feature type="transmembrane region" description="Helical" evidence="8">
    <location>
        <begin position="538"/>
        <end position="558"/>
    </location>
</feature>
<evidence type="ECO:0000256" key="1">
    <source>
        <dbReference type="ARBA" id="ARBA00004141"/>
    </source>
</evidence>
<dbReference type="SUPFAM" id="SSF103473">
    <property type="entry name" value="MFS general substrate transporter"/>
    <property type="match status" value="1"/>
</dbReference>
<protein>
    <recommendedName>
        <fullName evidence="9">Major facilitator superfamily (MFS) profile domain-containing protein</fullName>
    </recommendedName>
</protein>
<feature type="transmembrane region" description="Helical" evidence="8">
    <location>
        <begin position="472"/>
        <end position="494"/>
    </location>
</feature>
<evidence type="ECO:0000256" key="8">
    <source>
        <dbReference type="SAM" id="Phobius"/>
    </source>
</evidence>
<dbReference type="Gene3D" id="1.20.1250.20">
    <property type="entry name" value="MFS general substrate transporter like domains"/>
    <property type="match status" value="1"/>
</dbReference>
<dbReference type="InterPro" id="IPR005828">
    <property type="entry name" value="MFS_sugar_transport-like"/>
</dbReference>
<feature type="compositionally biased region" description="Low complexity" evidence="7">
    <location>
        <begin position="38"/>
        <end position="55"/>
    </location>
</feature>
<evidence type="ECO:0000256" key="2">
    <source>
        <dbReference type="ARBA" id="ARBA00010992"/>
    </source>
</evidence>
<organism evidence="10 11">
    <name type="scientific">Sporothrix stenoceras</name>
    <dbReference type="NCBI Taxonomy" id="5173"/>
    <lineage>
        <taxon>Eukaryota</taxon>
        <taxon>Fungi</taxon>
        <taxon>Dikarya</taxon>
        <taxon>Ascomycota</taxon>
        <taxon>Pezizomycotina</taxon>
        <taxon>Sordariomycetes</taxon>
        <taxon>Sordariomycetidae</taxon>
        <taxon>Ophiostomatales</taxon>
        <taxon>Ophiostomataceae</taxon>
        <taxon>Sporothrix</taxon>
    </lineage>
</organism>
<keyword evidence="4 8" id="KW-0812">Transmembrane</keyword>
<keyword evidence="3" id="KW-0813">Transport</keyword>
<proteinExistence type="inferred from homology"/>
<feature type="transmembrane region" description="Helical" evidence="8">
    <location>
        <begin position="372"/>
        <end position="394"/>
    </location>
</feature>
<gene>
    <name evidence="10" type="ORF">Sste5346_001802</name>
</gene>
<feature type="transmembrane region" description="Helical" evidence="8">
    <location>
        <begin position="641"/>
        <end position="660"/>
    </location>
</feature>